<comment type="caution">
    <text evidence="1">The sequence shown here is derived from an EMBL/GenBank/DDBJ whole genome shotgun (WGS) entry which is preliminary data.</text>
</comment>
<accession>A0A2T7UCD6</accession>
<organism evidence="1 2">
    <name type="scientific">Limnohabitans planktonicus II-D5</name>
    <dbReference type="NCBI Taxonomy" id="1293045"/>
    <lineage>
        <taxon>Bacteria</taxon>
        <taxon>Pseudomonadati</taxon>
        <taxon>Pseudomonadota</taxon>
        <taxon>Betaproteobacteria</taxon>
        <taxon>Burkholderiales</taxon>
        <taxon>Comamonadaceae</taxon>
        <taxon>Limnohabitans</taxon>
    </lineage>
</organism>
<gene>
    <name evidence="1" type="ORF">H663_012605</name>
</gene>
<name>A0A2T7UCD6_9BURK</name>
<dbReference type="AlphaFoldDB" id="A0A2T7UCD6"/>
<evidence type="ECO:0000313" key="2">
    <source>
        <dbReference type="Proteomes" id="UP000037507"/>
    </source>
</evidence>
<evidence type="ECO:0000313" key="1">
    <source>
        <dbReference type="EMBL" id="PVE42357.1"/>
    </source>
</evidence>
<protein>
    <submittedName>
        <fullName evidence="1">Uncharacterized protein</fullName>
    </submittedName>
</protein>
<keyword evidence="2" id="KW-1185">Reference proteome</keyword>
<dbReference type="STRING" id="1293045.H663_07965"/>
<sequence length="168" mass="18218">MKLPVPADLVLGSSLKAVSLALLCTLGGPAKAEFDASRLWVNAGFYSAHFDTDKGLRNANPGLGLEYTLDERWSLTAGRFINSNDRNSSYVGAYYQPWQLGPLKLGVVGGAFNGYPNAFNGGWFPALIPTATYESGHWGLNVALVPPLKDRLYGALSFQLKFRFQSGL</sequence>
<dbReference type="RefSeq" id="WP_053171929.1">
    <property type="nucleotide sequence ID" value="NZ_LFYT02000015.1"/>
</dbReference>
<proteinExistence type="predicted"/>
<reference evidence="1" key="1">
    <citation type="submission" date="2017-04" db="EMBL/GenBank/DDBJ databases">
        <title>Unexpected and diverse lifestyles within the genus Limnohabitans.</title>
        <authorList>
            <person name="Kasalicky V."/>
            <person name="Mehrshad M."/>
            <person name="Andrei S.-A."/>
            <person name="Salcher M."/>
            <person name="Kratochvilova H."/>
            <person name="Simek K."/>
            <person name="Ghai R."/>
        </authorList>
    </citation>
    <scope>NUCLEOTIDE SEQUENCE [LARGE SCALE GENOMIC DNA]</scope>
    <source>
        <strain evidence="1">II-D5</strain>
    </source>
</reference>
<dbReference type="EMBL" id="LFYT02000015">
    <property type="protein sequence ID" value="PVE42357.1"/>
    <property type="molecule type" value="Genomic_DNA"/>
</dbReference>
<dbReference type="Proteomes" id="UP000037507">
    <property type="component" value="Unassembled WGS sequence"/>
</dbReference>
<dbReference type="Gene3D" id="2.40.160.20">
    <property type="match status" value="1"/>
</dbReference>